<dbReference type="GO" id="GO:0005524">
    <property type="term" value="F:ATP binding"/>
    <property type="evidence" value="ECO:0007669"/>
    <property type="project" value="UniProtKB-KW"/>
</dbReference>
<feature type="domain" description="KEN" evidence="22">
    <location>
        <begin position="955"/>
        <end position="1088"/>
    </location>
</feature>
<dbReference type="Proteomes" id="UP000789831">
    <property type="component" value="Unassembled WGS sequence"/>
</dbReference>
<dbReference type="SMART" id="SM00580">
    <property type="entry name" value="PUG"/>
    <property type="match status" value="1"/>
</dbReference>
<reference evidence="23" key="1">
    <citation type="submission" date="2021-06" db="EMBL/GenBank/DDBJ databases">
        <authorList>
            <person name="Kallberg Y."/>
            <person name="Tangrot J."/>
            <person name="Rosling A."/>
        </authorList>
    </citation>
    <scope>NUCLEOTIDE SEQUENCE</scope>
    <source>
        <strain evidence="23">MT106</strain>
    </source>
</reference>
<dbReference type="SUPFAM" id="SSF50998">
    <property type="entry name" value="Quinoprotein alcohol dehydrogenase-like"/>
    <property type="match status" value="1"/>
</dbReference>
<feature type="region of interest" description="Disordered" evidence="19">
    <location>
        <begin position="541"/>
        <end position="567"/>
    </location>
</feature>
<keyword evidence="14 20" id="KW-1133">Transmembrane helix</keyword>
<comment type="catalytic activity">
    <reaction evidence="18">
        <text>L-seryl-[protein] + ATP = O-phospho-L-seryl-[protein] + ADP + H(+)</text>
        <dbReference type="Rhea" id="RHEA:17989"/>
        <dbReference type="Rhea" id="RHEA-COMP:9863"/>
        <dbReference type="Rhea" id="RHEA-COMP:11604"/>
        <dbReference type="ChEBI" id="CHEBI:15378"/>
        <dbReference type="ChEBI" id="CHEBI:29999"/>
        <dbReference type="ChEBI" id="CHEBI:30616"/>
        <dbReference type="ChEBI" id="CHEBI:83421"/>
        <dbReference type="ChEBI" id="CHEBI:456216"/>
        <dbReference type="EC" id="2.7.11.1"/>
    </reaction>
    <physiologicalReaction direction="left-to-right" evidence="18">
        <dbReference type="Rhea" id="RHEA:17990"/>
    </physiologicalReaction>
</comment>
<keyword evidence="6 20" id="KW-0812">Transmembrane</keyword>
<dbReference type="GO" id="GO:0004521">
    <property type="term" value="F:RNA endonuclease activity"/>
    <property type="evidence" value="ECO:0007669"/>
    <property type="project" value="InterPro"/>
</dbReference>
<keyword evidence="12" id="KW-0067">ATP-binding</keyword>
<dbReference type="FunFam" id="3.30.200.20:FF:000077">
    <property type="entry name" value="Putative Serine/threonine-protein kinase/endoribonuclease IRE1"/>
    <property type="match status" value="1"/>
</dbReference>
<dbReference type="FunFam" id="1.20.1440.180:FF:000002">
    <property type="entry name" value="Serine/threonine-protein kinase/endoribonuclease IRE1"/>
    <property type="match status" value="1"/>
</dbReference>
<comment type="caution">
    <text evidence="23">The sequence shown here is derived from an EMBL/GenBank/DDBJ whole genome shotgun (WGS) entry which is preliminary data.</text>
</comment>
<feature type="transmembrane region" description="Helical" evidence="20">
    <location>
        <begin position="470"/>
        <end position="490"/>
    </location>
</feature>
<keyword evidence="8" id="KW-0732">Signal</keyword>
<evidence type="ECO:0000256" key="19">
    <source>
        <dbReference type="SAM" id="MobiDB-lite"/>
    </source>
</evidence>
<dbReference type="InterPro" id="IPR011047">
    <property type="entry name" value="Quinoprotein_ADH-like_sf"/>
</dbReference>
<dbReference type="SUPFAM" id="SSF56112">
    <property type="entry name" value="Protein kinase-like (PK-like)"/>
    <property type="match status" value="1"/>
</dbReference>
<dbReference type="PANTHER" id="PTHR13954">
    <property type="entry name" value="IRE1-RELATED"/>
    <property type="match status" value="1"/>
</dbReference>
<dbReference type="Pfam" id="PF00069">
    <property type="entry name" value="Pkinase"/>
    <property type="match status" value="2"/>
</dbReference>
<dbReference type="InterPro" id="IPR045133">
    <property type="entry name" value="IRE1/2-like"/>
</dbReference>
<keyword evidence="10" id="KW-0418">Kinase</keyword>
<dbReference type="GO" id="GO:1990604">
    <property type="term" value="C:IRE1-TRAF2-ASK1 complex"/>
    <property type="evidence" value="ECO:0007669"/>
    <property type="project" value="TreeGrafter"/>
</dbReference>
<dbReference type="GO" id="GO:0036498">
    <property type="term" value="P:IRE1-mediated unfolded protein response"/>
    <property type="evidence" value="ECO:0007669"/>
    <property type="project" value="UniProtKB-ARBA"/>
</dbReference>
<evidence type="ECO:0000256" key="13">
    <source>
        <dbReference type="ARBA" id="ARBA00022842"/>
    </source>
</evidence>
<dbReference type="AlphaFoldDB" id="A0A9N8W6L1"/>
<dbReference type="CDD" id="cd10422">
    <property type="entry name" value="RNase_Ire1"/>
    <property type="match status" value="1"/>
</dbReference>
<dbReference type="SMART" id="SM00220">
    <property type="entry name" value="S_TKc"/>
    <property type="match status" value="1"/>
</dbReference>
<sequence length="1092" mass="123696">MRLYKPAQQIFQRRTKTYIWALLICVSILLVKISYAKTGASDTNGEVPVSSKELTTTRHHIKRFLKAAAAFTKSKQQIRELRSTNLVLITTLDGDLHGVDRYNGQILWSLEGVAGGPLIRTSATNHHQSLVDEEYSSDTQVSKLQEEDLDQVTYIVEPTNDGILYMFSPKLGLQKFPFSIKQLVNLSPFRSVDGKVFVGSKTTKFFAVDPRTGKMLQSFDSEGDDECPSVGALPKDALYLGKNAYKISIFDGKSKKPIWNVTYSEYVPNSLDVDVEINYKTSPDGLYIASTHTGEILSTDSENGQHVWYQKFDSPAINVFDVLATSDLSNDLHIARQPQPPNKYYKQINRLSPSPATSAYIDRIEDGDSLFVMSAENFPMTRFMRMSKWAGISSPATKYDHYRLNGESELTEDNEKEYCHPRSKTFLDCLIGNHILSPTDRRLLDPDSSIPSHVNSVTFRYIDIPKPRTLFQAGLSWVIILLFVGFVLYWNRRQQNGGRVTFIGRVITKFTSKFTKRKQNKYGILDSTGVENVISFKSKKSKKKDRSKGATNNINTKKQDIKDEDQEKAISSNIASKEVIPNTDSVSRTVTFNPNANAVSMVNSDQAINILTPTNTTNTIPIITNSSTSTITPNHGTIVYKGTFEGRDVAVKRLLLDFYDIAHHEVSLLQESDDHSNVIRYYCKEQCDRFLYIALELCPASLYDVIEKGSSFRYAELLETLNPPKILYQIVSGLHHLHSMKIVHRDIKPQNILIASSKYKRIIKKDGGGSNSNGVPMQQPCVARVLISDFGLCKKLEGDTSSFHNTTNNAGGTIGWRAPELLSPLLPTTSTEDEAPTNDPWVSVDRLNDNSFTSSSGSDHGGNNNGQPRRVTKAIDIFSAGCLFYYVLSGGEHPFGDRYSREVNILKGVYELNKLDDMGEACVEARDLIERMIERDPKKRPRASTVMIHPYFWAPSKRLSFLQDASDRFEIEERDPPSPLLQRLETDVVSVIGPDWYRRIDRVLVDNLGKYRKYDGSRIRDLLRALRNKKHHYQDLPEHVKKSLGEVPEGFLFYFTSRFPKLLLHVYYVISENESLRNESMFRHYFEIPGEM</sequence>
<feature type="domain" description="Protein kinase" evidence="21">
    <location>
        <begin position="625"/>
        <end position="952"/>
    </location>
</feature>
<keyword evidence="11" id="KW-0378">Hydrolase</keyword>
<comment type="subcellular location">
    <subcellularLocation>
        <location evidence="2">Membrane</location>
        <topology evidence="2">Single-pass type I membrane protein</topology>
    </subcellularLocation>
</comment>
<feature type="compositionally biased region" description="Basic and acidic residues" evidence="19">
    <location>
        <begin position="557"/>
        <end position="567"/>
    </location>
</feature>
<evidence type="ECO:0000256" key="8">
    <source>
        <dbReference type="ARBA" id="ARBA00022729"/>
    </source>
</evidence>
<evidence type="ECO:0000259" key="21">
    <source>
        <dbReference type="PROSITE" id="PS50011"/>
    </source>
</evidence>
<evidence type="ECO:0000256" key="16">
    <source>
        <dbReference type="ARBA" id="ARBA00023180"/>
    </source>
</evidence>
<dbReference type="PROSITE" id="PS00108">
    <property type="entry name" value="PROTEIN_KINASE_ST"/>
    <property type="match status" value="1"/>
</dbReference>
<dbReference type="CDD" id="cd09769">
    <property type="entry name" value="Luminal_IRE1"/>
    <property type="match status" value="1"/>
</dbReference>
<dbReference type="Pfam" id="PF06479">
    <property type="entry name" value="Ribonuc_2-5A"/>
    <property type="match status" value="1"/>
</dbReference>
<comment type="catalytic activity">
    <reaction evidence="17">
        <text>L-threonyl-[protein] + ATP = O-phospho-L-threonyl-[protein] + ADP + H(+)</text>
        <dbReference type="Rhea" id="RHEA:46608"/>
        <dbReference type="Rhea" id="RHEA-COMP:11060"/>
        <dbReference type="Rhea" id="RHEA-COMP:11605"/>
        <dbReference type="ChEBI" id="CHEBI:15378"/>
        <dbReference type="ChEBI" id="CHEBI:30013"/>
        <dbReference type="ChEBI" id="CHEBI:30616"/>
        <dbReference type="ChEBI" id="CHEBI:61977"/>
        <dbReference type="ChEBI" id="CHEBI:456216"/>
        <dbReference type="EC" id="2.7.11.1"/>
    </reaction>
    <physiologicalReaction direction="left-to-right" evidence="17">
        <dbReference type="Rhea" id="RHEA:46609"/>
    </physiologicalReaction>
</comment>
<name>A0A9N8W6L1_9GLOM</name>
<dbReference type="InterPro" id="IPR000719">
    <property type="entry name" value="Prot_kinase_dom"/>
</dbReference>
<dbReference type="GO" id="GO:0051082">
    <property type="term" value="F:unfolded protein binding"/>
    <property type="evidence" value="ECO:0007669"/>
    <property type="project" value="TreeGrafter"/>
</dbReference>
<dbReference type="InterPro" id="IPR011009">
    <property type="entry name" value="Kinase-like_dom_sf"/>
</dbReference>
<evidence type="ECO:0000256" key="17">
    <source>
        <dbReference type="ARBA" id="ARBA00048659"/>
    </source>
</evidence>
<evidence type="ECO:0000256" key="2">
    <source>
        <dbReference type="ARBA" id="ARBA00004479"/>
    </source>
</evidence>
<dbReference type="PROSITE" id="PS50011">
    <property type="entry name" value="PROTEIN_KINASE_DOM"/>
    <property type="match status" value="1"/>
</dbReference>
<organism evidence="23 24">
    <name type="scientific">Ambispora gerdemannii</name>
    <dbReference type="NCBI Taxonomy" id="144530"/>
    <lineage>
        <taxon>Eukaryota</taxon>
        <taxon>Fungi</taxon>
        <taxon>Fungi incertae sedis</taxon>
        <taxon>Mucoromycota</taxon>
        <taxon>Glomeromycotina</taxon>
        <taxon>Glomeromycetes</taxon>
        <taxon>Archaeosporales</taxon>
        <taxon>Ambisporaceae</taxon>
        <taxon>Ambispora</taxon>
    </lineage>
</organism>
<dbReference type="FunFam" id="1.10.510.10:FF:000572">
    <property type="entry name" value="Serine/threonine-protein kinase/endoribonuclease IRE1"/>
    <property type="match status" value="1"/>
</dbReference>
<evidence type="ECO:0000256" key="7">
    <source>
        <dbReference type="ARBA" id="ARBA00022723"/>
    </source>
</evidence>
<evidence type="ECO:0000256" key="20">
    <source>
        <dbReference type="SAM" id="Phobius"/>
    </source>
</evidence>
<evidence type="ECO:0000256" key="5">
    <source>
        <dbReference type="ARBA" id="ARBA00022679"/>
    </source>
</evidence>
<dbReference type="EC" id="2.7.11.1" evidence="3"/>
<keyword evidence="16" id="KW-0325">Glycoprotein</keyword>
<evidence type="ECO:0000256" key="9">
    <source>
        <dbReference type="ARBA" id="ARBA00022741"/>
    </source>
</evidence>
<dbReference type="GO" id="GO:0070059">
    <property type="term" value="P:intrinsic apoptotic signaling pathway in response to endoplasmic reticulum stress"/>
    <property type="evidence" value="ECO:0007669"/>
    <property type="project" value="TreeGrafter"/>
</dbReference>
<dbReference type="GO" id="GO:0006397">
    <property type="term" value="P:mRNA processing"/>
    <property type="evidence" value="ECO:0007669"/>
    <property type="project" value="InterPro"/>
</dbReference>
<dbReference type="PROSITE" id="PS51392">
    <property type="entry name" value="KEN"/>
    <property type="match status" value="1"/>
</dbReference>
<feature type="region of interest" description="Disordered" evidence="19">
    <location>
        <begin position="826"/>
        <end position="869"/>
    </location>
</feature>
<keyword evidence="13" id="KW-0460">Magnesium</keyword>
<keyword evidence="7" id="KW-0479">Metal-binding</keyword>
<evidence type="ECO:0000256" key="4">
    <source>
        <dbReference type="ARBA" id="ARBA00022527"/>
    </source>
</evidence>
<proteinExistence type="predicted"/>
<dbReference type="Gene3D" id="2.130.10.10">
    <property type="entry name" value="YVTN repeat-like/Quinoprotein amine dehydrogenase"/>
    <property type="match status" value="1"/>
</dbReference>
<dbReference type="EMBL" id="CAJVPL010000253">
    <property type="protein sequence ID" value="CAG8473926.1"/>
    <property type="molecule type" value="Genomic_DNA"/>
</dbReference>
<evidence type="ECO:0000256" key="12">
    <source>
        <dbReference type="ARBA" id="ARBA00022840"/>
    </source>
</evidence>
<evidence type="ECO:0000256" key="10">
    <source>
        <dbReference type="ARBA" id="ARBA00022777"/>
    </source>
</evidence>
<evidence type="ECO:0000313" key="24">
    <source>
        <dbReference type="Proteomes" id="UP000789831"/>
    </source>
</evidence>
<dbReference type="OrthoDB" id="63989at2759"/>
<gene>
    <name evidence="23" type="ORF">AGERDE_LOCUS2878</name>
</gene>
<evidence type="ECO:0000256" key="11">
    <source>
        <dbReference type="ARBA" id="ARBA00022801"/>
    </source>
</evidence>
<evidence type="ECO:0000256" key="1">
    <source>
        <dbReference type="ARBA" id="ARBA00001946"/>
    </source>
</evidence>
<dbReference type="InterPro" id="IPR018391">
    <property type="entry name" value="PQQ_b-propeller_rpt"/>
</dbReference>
<keyword evidence="15 20" id="KW-0472">Membrane</keyword>
<evidence type="ECO:0000256" key="3">
    <source>
        <dbReference type="ARBA" id="ARBA00012513"/>
    </source>
</evidence>
<dbReference type="InterPro" id="IPR038357">
    <property type="entry name" value="KEN_sf"/>
</dbReference>
<dbReference type="InterPro" id="IPR015943">
    <property type="entry name" value="WD40/YVTN_repeat-like_dom_sf"/>
</dbReference>
<dbReference type="GO" id="GO:0016787">
    <property type="term" value="F:hydrolase activity"/>
    <property type="evidence" value="ECO:0007669"/>
    <property type="project" value="UniProtKB-KW"/>
</dbReference>
<dbReference type="GO" id="GO:0004674">
    <property type="term" value="F:protein serine/threonine kinase activity"/>
    <property type="evidence" value="ECO:0007669"/>
    <property type="project" value="UniProtKB-KW"/>
</dbReference>
<evidence type="ECO:0000259" key="22">
    <source>
        <dbReference type="PROSITE" id="PS51392"/>
    </source>
</evidence>
<comment type="cofactor">
    <cofactor evidence="1">
        <name>Mg(2+)</name>
        <dbReference type="ChEBI" id="CHEBI:18420"/>
    </cofactor>
</comment>
<dbReference type="Gene3D" id="3.30.200.20">
    <property type="entry name" value="Phosphorylase Kinase, domain 1"/>
    <property type="match status" value="1"/>
</dbReference>
<evidence type="ECO:0000256" key="14">
    <source>
        <dbReference type="ARBA" id="ARBA00022989"/>
    </source>
</evidence>
<evidence type="ECO:0000256" key="6">
    <source>
        <dbReference type="ARBA" id="ARBA00022692"/>
    </source>
</evidence>
<evidence type="ECO:0000256" key="18">
    <source>
        <dbReference type="ARBA" id="ARBA00048977"/>
    </source>
</evidence>
<keyword evidence="9" id="KW-0547">Nucleotide-binding</keyword>
<keyword evidence="24" id="KW-1185">Reference proteome</keyword>
<keyword evidence="4" id="KW-0723">Serine/threonine-protein kinase</keyword>
<dbReference type="InterPro" id="IPR010513">
    <property type="entry name" value="KEN_dom"/>
</dbReference>
<dbReference type="Gene3D" id="1.10.510.10">
    <property type="entry name" value="Transferase(Phosphotransferase) domain 1"/>
    <property type="match status" value="1"/>
</dbReference>
<dbReference type="GO" id="GO:0046872">
    <property type="term" value="F:metal ion binding"/>
    <property type="evidence" value="ECO:0007669"/>
    <property type="project" value="UniProtKB-KW"/>
</dbReference>
<keyword evidence="5" id="KW-0808">Transferase</keyword>
<dbReference type="InterPro" id="IPR008271">
    <property type="entry name" value="Ser/Thr_kinase_AS"/>
</dbReference>
<dbReference type="SMART" id="SM00564">
    <property type="entry name" value="PQQ"/>
    <property type="match status" value="4"/>
</dbReference>
<evidence type="ECO:0000313" key="23">
    <source>
        <dbReference type="EMBL" id="CAG8473926.1"/>
    </source>
</evidence>
<dbReference type="Gene3D" id="1.20.1440.180">
    <property type="entry name" value="KEN domain"/>
    <property type="match status" value="1"/>
</dbReference>
<protein>
    <recommendedName>
        <fullName evidence="3">non-specific serine/threonine protein kinase</fullName>
        <ecNumber evidence="3">2.7.11.1</ecNumber>
    </recommendedName>
</protein>
<evidence type="ECO:0000256" key="15">
    <source>
        <dbReference type="ARBA" id="ARBA00023136"/>
    </source>
</evidence>
<dbReference type="PANTHER" id="PTHR13954:SF6">
    <property type="entry name" value="NON-SPECIFIC SERINE_THREONINE PROTEIN KINASE"/>
    <property type="match status" value="1"/>
</dbReference>
<accession>A0A9N8W6L1</accession>